<evidence type="ECO:0000313" key="1">
    <source>
        <dbReference type="EMBL" id="QAT82111.1"/>
    </source>
</evidence>
<evidence type="ECO:0000313" key="2">
    <source>
        <dbReference type="Proteomes" id="UP000288758"/>
    </source>
</evidence>
<dbReference type="Proteomes" id="UP000288758">
    <property type="component" value="Chromosome"/>
</dbReference>
<reference evidence="1 2" key="1">
    <citation type="submission" date="2018-12" db="EMBL/GenBank/DDBJ databases">
        <title>Complete Genome Sequence of the Corallopyronin A producing Myxobacterium Corallococcus coralloides B035.</title>
        <authorList>
            <person name="Bouhired S.M."/>
            <person name="Rupp O."/>
            <person name="Blom J."/>
            <person name="Schaeberle T.F."/>
            <person name="Kehraus S."/>
            <person name="Schiefer A."/>
            <person name="Pfarr K."/>
            <person name="Goesmann A."/>
            <person name="Hoerauf A."/>
            <person name="Koenig G.M."/>
        </authorList>
    </citation>
    <scope>NUCLEOTIDE SEQUENCE [LARGE SCALE GENOMIC DNA]</scope>
    <source>
        <strain evidence="1 2">B035</strain>
    </source>
</reference>
<sequence>MGLMRDEDVLNVLRAKEKLLTPVELAELLGGMLEDGISHSVIVFYFKRAFSSIPLRVLLESGLWWRVGEGKLSDQGFNEHLSPWVGRGVAAGNGGHLV</sequence>
<dbReference type="RefSeq" id="WP_128794498.1">
    <property type="nucleotide sequence ID" value="NZ_CP034669.1"/>
</dbReference>
<dbReference type="EMBL" id="CP034669">
    <property type="protein sequence ID" value="QAT82111.1"/>
    <property type="molecule type" value="Genomic_DNA"/>
</dbReference>
<name>A0A410RJL5_CORCK</name>
<dbReference type="AlphaFoldDB" id="A0A410RJL5"/>
<accession>A0A410RJL5</accession>
<proteinExistence type="predicted"/>
<gene>
    <name evidence="1" type="ORF">EJ065_0504</name>
</gene>
<protein>
    <submittedName>
        <fullName evidence="1">Uncharacterized protein</fullName>
    </submittedName>
</protein>
<organism evidence="1 2">
    <name type="scientific">Corallococcus coralloides</name>
    <name type="common">Myxococcus coralloides</name>
    <dbReference type="NCBI Taxonomy" id="184914"/>
    <lineage>
        <taxon>Bacteria</taxon>
        <taxon>Pseudomonadati</taxon>
        <taxon>Myxococcota</taxon>
        <taxon>Myxococcia</taxon>
        <taxon>Myxococcales</taxon>
        <taxon>Cystobacterineae</taxon>
        <taxon>Myxococcaceae</taxon>
        <taxon>Corallococcus</taxon>
    </lineage>
</organism>